<evidence type="ECO:0000313" key="3">
    <source>
        <dbReference type="Proteomes" id="UP000241769"/>
    </source>
</evidence>
<protein>
    <submittedName>
        <fullName evidence="2">Uncharacterized protein</fullName>
    </submittedName>
</protein>
<proteinExistence type="predicted"/>
<gene>
    <name evidence="2" type="ORF">PROFUN_12059</name>
</gene>
<reference evidence="2 3" key="1">
    <citation type="journal article" date="2018" name="Genome Biol. Evol.">
        <title>Multiple Roots of Fruiting Body Formation in Amoebozoa.</title>
        <authorList>
            <person name="Hillmann F."/>
            <person name="Forbes G."/>
            <person name="Novohradska S."/>
            <person name="Ferling I."/>
            <person name="Riege K."/>
            <person name="Groth M."/>
            <person name="Westermann M."/>
            <person name="Marz M."/>
            <person name="Spaller T."/>
            <person name="Winckler T."/>
            <person name="Schaap P."/>
            <person name="Glockner G."/>
        </authorList>
    </citation>
    <scope>NUCLEOTIDE SEQUENCE [LARGE SCALE GENOMIC DNA]</scope>
    <source>
        <strain evidence="2 3">Jena</strain>
    </source>
</reference>
<dbReference type="Proteomes" id="UP000241769">
    <property type="component" value="Unassembled WGS sequence"/>
</dbReference>
<evidence type="ECO:0000313" key="2">
    <source>
        <dbReference type="EMBL" id="PRP76447.1"/>
    </source>
</evidence>
<comment type="caution">
    <text evidence="2">The sequence shown here is derived from an EMBL/GenBank/DDBJ whole genome shotgun (WGS) entry which is preliminary data.</text>
</comment>
<dbReference type="EMBL" id="MDYQ01000326">
    <property type="protein sequence ID" value="PRP76447.1"/>
    <property type="molecule type" value="Genomic_DNA"/>
</dbReference>
<keyword evidence="3" id="KW-1185">Reference proteome</keyword>
<organism evidence="2 3">
    <name type="scientific">Planoprotostelium fungivorum</name>
    <dbReference type="NCBI Taxonomy" id="1890364"/>
    <lineage>
        <taxon>Eukaryota</taxon>
        <taxon>Amoebozoa</taxon>
        <taxon>Evosea</taxon>
        <taxon>Variosea</taxon>
        <taxon>Cavosteliida</taxon>
        <taxon>Cavosteliaceae</taxon>
        <taxon>Planoprotostelium</taxon>
    </lineage>
</organism>
<feature type="compositionally biased region" description="Basic residues" evidence="1">
    <location>
        <begin position="201"/>
        <end position="216"/>
    </location>
</feature>
<feature type="compositionally biased region" description="Basic and acidic residues" evidence="1">
    <location>
        <begin position="142"/>
        <end position="183"/>
    </location>
</feature>
<accession>A0A2P6MXL0</accession>
<sequence length="216" mass="25015">MGSGFKNIIRISIPDSIRRVKGDILMKSITDELSQTPSEPNIKRKWASLGSSEIDCETSCPEVLIHTYLSMDVINKHNLDIRALLNRNLKKIINANTERVTYILQPTSECNEEERDQENTVTSEEPERPTKRKHSGTKNVRVKSESSEDEKRSDEESASEEKREKREEKRDKKTEEKRDKRSEEEDESEEEPQKNTPPKKPQGRLKKGAVRGRKRI</sequence>
<dbReference type="AlphaFoldDB" id="A0A2P6MXL0"/>
<evidence type="ECO:0000256" key="1">
    <source>
        <dbReference type="SAM" id="MobiDB-lite"/>
    </source>
</evidence>
<name>A0A2P6MXL0_9EUKA</name>
<feature type="region of interest" description="Disordered" evidence="1">
    <location>
        <begin position="106"/>
        <end position="216"/>
    </location>
</feature>
<dbReference type="InParanoid" id="A0A2P6MXL0"/>